<feature type="transmembrane region" description="Helical" evidence="8">
    <location>
        <begin position="46"/>
        <end position="66"/>
    </location>
</feature>
<evidence type="ECO:0000256" key="4">
    <source>
        <dbReference type="ARBA" id="ARBA00022692"/>
    </source>
</evidence>
<evidence type="ECO:0000256" key="5">
    <source>
        <dbReference type="ARBA" id="ARBA00022989"/>
    </source>
</evidence>
<dbReference type="PANTHER" id="PTHR38686">
    <property type="entry name" value="APOLIPOPROTEIN N-ACYLTRANSFERASE"/>
    <property type="match status" value="1"/>
</dbReference>
<keyword evidence="6 8" id="KW-0472">Membrane</keyword>
<comment type="subcellular location">
    <subcellularLocation>
        <location evidence="1 8">Cell membrane</location>
        <topology evidence="1 8">Multi-pass membrane protein</topology>
    </subcellularLocation>
</comment>
<dbReference type="UniPathway" id="UPA00666"/>
<dbReference type="NCBIfam" id="TIGR00546">
    <property type="entry name" value="lnt"/>
    <property type="match status" value="1"/>
</dbReference>
<dbReference type="Proteomes" id="UP000198741">
    <property type="component" value="Chromosome I"/>
</dbReference>
<dbReference type="PROSITE" id="PS50263">
    <property type="entry name" value="CN_HYDROLASE"/>
    <property type="match status" value="1"/>
</dbReference>
<feature type="transmembrane region" description="Helical" evidence="8">
    <location>
        <begin position="20"/>
        <end position="40"/>
    </location>
</feature>
<dbReference type="GO" id="GO:0042158">
    <property type="term" value="P:lipoprotein biosynthetic process"/>
    <property type="evidence" value="ECO:0007669"/>
    <property type="project" value="UniProtKB-UniRule"/>
</dbReference>
<comment type="catalytic activity">
    <reaction evidence="8">
        <text>N-terminal S-1,2-diacyl-sn-glyceryl-L-cysteinyl-[lipoprotein] + a glycerophospholipid = N-acyl-S-1,2-diacyl-sn-glyceryl-L-cysteinyl-[lipoprotein] + a 2-acyl-sn-glycero-3-phospholipid + H(+)</text>
        <dbReference type="Rhea" id="RHEA:48228"/>
        <dbReference type="Rhea" id="RHEA-COMP:14681"/>
        <dbReference type="Rhea" id="RHEA-COMP:14684"/>
        <dbReference type="ChEBI" id="CHEBI:15378"/>
        <dbReference type="ChEBI" id="CHEBI:136912"/>
        <dbReference type="ChEBI" id="CHEBI:140656"/>
        <dbReference type="ChEBI" id="CHEBI:140657"/>
        <dbReference type="ChEBI" id="CHEBI:140660"/>
        <dbReference type="EC" id="2.3.1.269"/>
    </reaction>
</comment>
<dbReference type="CDD" id="cd07571">
    <property type="entry name" value="ALP_N-acyl_transferase"/>
    <property type="match status" value="1"/>
</dbReference>
<evidence type="ECO:0000256" key="8">
    <source>
        <dbReference type="HAMAP-Rule" id="MF_01148"/>
    </source>
</evidence>
<dbReference type="Pfam" id="PF00795">
    <property type="entry name" value="CN_hydrolase"/>
    <property type="match status" value="1"/>
</dbReference>
<sequence>MRLTRKRLQQSGHPGRLHRWKASLLGVGGLRVLAAVVGGYALNLSFAPTTLWWMAPVGLALLGLSVHGRRLRPALGLGLLFGLAFYLPLLNWTTVYVGPVATALAVAEALLTMPVGALIASASRRLPLWPIWAAAAWIAAEALRARFPFGGFPWGGIAYSQPDGPLLPAASLLGASGLAFLTALAGFALSGLARAVWNHRRHLRPMLLLAPVMLVAVPFVLGVVGLRTEQSGSDAPHKTIAVVQGNVPQPGLEFNARRRAVTDMHVKETQKLAAAVRAGTAPKPELVIWPENASDIDPYTNSDAFAEIDQAVRDIGVPTLVGAVVGAGQPGQSYNMGIVWDPVTGPAAKLSDQTYSKMHPVPFGEYMPWRSFFRIFSAKVDLQQGEFLPGRRPGNLTMNGVKIGDVICFEVVYDGIVRDVVKGGAQVLVVQTNNATFGYTNETYQQQAMSRVRAVEHGREVLISSTSGVSAVIRPDGSVESSIGLFTAGYMDASVPLISATTPGTVIGGPLEWVLAIGFLAGLAFVTVRERRRRNSGTGDSTGAESSPGPATA</sequence>
<comment type="function">
    <text evidence="8">Catalyzes the phospholipid dependent N-acylation of the N-terminal cysteine of apolipoprotein, the last step in lipoprotein maturation.</text>
</comment>
<dbReference type="Pfam" id="PF20154">
    <property type="entry name" value="LNT_N"/>
    <property type="match status" value="1"/>
</dbReference>
<keyword evidence="11" id="KW-0449">Lipoprotein</keyword>
<feature type="transmembrane region" description="Helical" evidence="8">
    <location>
        <begin position="126"/>
        <end position="147"/>
    </location>
</feature>
<feature type="transmembrane region" description="Helical" evidence="8">
    <location>
        <begin position="73"/>
        <end position="90"/>
    </location>
</feature>
<evidence type="ECO:0000256" key="9">
    <source>
        <dbReference type="SAM" id="MobiDB-lite"/>
    </source>
</evidence>
<gene>
    <name evidence="8" type="primary">lnt</name>
    <name evidence="11" type="ORF">SAMN04515671_3743</name>
</gene>
<comment type="similarity">
    <text evidence="8">Belongs to the CN hydrolase family. Apolipoprotein N-acyltransferase subfamily.</text>
</comment>
<keyword evidence="2 8" id="KW-1003">Cell membrane</keyword>
<dbReference type="GO" id="GO:0005886">
    <property type="term" value="C:plasma membrane"/>
    <property type="evidence" value="ECO:0007669"/>
    <property type="project" value="UniProtKB-SubCell"/>
</dbReference>
<evidence type="ECO:0000313" key="11">
    <source>
        <dbReference type="EMBL" id="SDP32755.1"/>
    </source>
</evidence>
<keyword evidence="3 8" id="KW-0808">Transferase</keyword>
<keyword evidence="12" id="KW-1185">Reference proteome</keyword>
<dbReference type="InterPro" id="IPR045378">
    <property type="entry name" value="LNT_N"/>
</dbReference>
<organism evidence="11 12">
    <name type="scientific">Nakamurella panacisegetis</name>
    <dbReference type="NCBI Taxonomy" id="1090615"/>
    <lineage>
        <taxon>Bacteria</taxon>
        <taxon>Bacillati</taxon>
        <taxon>Actinomycetota</taxon>
        <taxon>Actinomycetes</taxon>
        <taxon>Nakamurellales</taxon>
        <taxon>Nakamurellaceae</taxon>
        <taxon>Nakamurella</taxon>
    </lineage>
</organism>
<dbReference type="InterPro" id="IPR003010">
    <property type="entry name" value="C-N_Hydrolase"/>
</dbReference>
<feature type="compositionally biased region" description="Polar residues" evidence="9">
    <location>
        <begin position="536"/>
        <end position="545"/>
    </location>
</feature>
<keyword evidence="7 8" id="KW-0012">Acyltransferase</keyword>
<protein>
    <recommendedName>
        <fullName evidence="8">Apolipoprotein N-acyltransferase</fullName>
        <shortName evidence="8">ALP N-acyltransferase</shortName>
        <ecNumber evidence="8">2.3.1.269</ecNumber>
    </recommendedName>
</protein>
<evidence type="ECO:0000256" key="1">
    <source>
        <dbReference type="ARBA" id="ARBA00004651"/>
    </source>
</evidence>
<evidence type="ECO:0000256" key="6">
    <source>
        <dbReference type="ARBA" id="ARBA00023136"/>
    </source>
</evidence>
<feature type="transmembrane region" description="Helical" evidence="8">
    <location>
        <begin position="167"/>
        <end position="193"/>
    </location>
</feature>
<dbReference type="InterPro" id="IPR036526">
    <property type="entry name" value="C-N_Hydrolase_sf"/>
</dbReference>
<reference evidence="11 12" key="1">
    <citation type="submission" date="2016-10" db="EMBL/GenBank/DDBJ databases">
        <authorList>
            <person name="de Groot N.N."/>
        </authorList>
    </citation>
    <scope>NUCLEOTIDE SEQUENCE [LARGE SCALE GENOMIC DNA]</scope>
    <source>
        <strain evidence="12">P4-7,KCTC 19426,CECT 7604</strain>
    </source>
</reference>
<evidence type="ECO:0000259" key="10">
    <source>
        <dbReference type="PROSITE" id="PS50263"/>
    </source>
</evidence>
<dbReference type="EC" id="2.3.1.269" evidence="8"/>
<dbReference type="AlphaFoldDB" id="A0A1H0RTM9"/>
<dbReference type="PANTHER" id="PTHR38686:SF1">
    <property type="entry name" value="APOLIPOPROTEIN N-ACYLTRANSFERASE"/>
    <property type="match status" value="1"/>
</dbReference>
<dbReference type="HAMAP" id="MF_01148">
    <property type="entry name" value="Lnt"/>
    <property type="match status" value="1"/>
</dbReference>
<feature type="transmembrane region" description="Helical" evidence="8">
    <location>
        <begin position="511"/>
        <end position="528"/>
    </location>
</feature>
<dbReference type="SUPFAM" id="SSF56317">
    <property type="entry name" value="Carbon-nitrogen hydrolase"/>
    <property type="match status" value="1"/>
</dbReference>
<dbReference type="Gene3D" id="3.60.110.10">
    <property type="entry name" value="Carbon-nitrogen hydrolase"/>
    <property type="match status" value="1"/>
</dbReference>
<dbReference type="STRING" id="1090615.SAMN04515671_3743"/>
<name>A0A1H0RTM9_9ACTN</name>
<keyword evidence="5 8" id="KW-1133">Transmembrane helix</keyword>
<feature type="transmembrane region" description="Helical" evidence="8">
    <location>
        <begin position="96"/>
        <end position="119"/>
    </location>
</feature>
<dbReference type="EMBL" id="LT629710">
    <property type="protein sequence ID" value="SDP32755.1"/>
    <property type="molecule type" value="Genomic_DNA"/>
</dbReference>
<feature type="region of interest" description="Disordered" evidence="9">
    <location>
        <begin position="532"/>
        <end position="553"/>
    </location>
</feature>
<feature type="domain" description="CN hydrolase" evidence="10">
    <location>
        <begin position="243"/>
        <end position="497"/>
    </location>
</feature>
<dbReference type="InterPro" id="IPR004563">
    <property type="entry name" value="Apolipo_AcylTrfase"/>
</dbReference>
<keyword evidence="4 8" id="KW-0812">Transmembrane</keyword>
<evidence type="ECO:0000256" key="7">
    <source>
        <dbReference type="ARBA" id="ARBA00023315"/>
    </source>
</evidence>
<evidence type="ECO:0000313" key="12">
    <source>
        <dbReference type="Proteomes" id="UP000198741"/>
    </source>
</evidence>
<evidence type="ECO:0000256" key="3">
    <source>
        <dbReference type="ARBA" id="ARBA00022679"/>
    </source>
</evidence>
<feature type="transmembrane region" description="Helical" evidence="8">
    <location>
        <begin position="205"/>
        <end position="226"/>
    </location>
</feature>
<proteinExistence type="inferred from homology"/>
<dbReference type="GO" id="GO:0016410">
    <property type="term" value="F:N-acyltransferase activity"/>
    <property type="evidence" value="ECO:0007669"/>
    <property type="project" value="UniProtKB-UniRule"/>
</dbReference>
<comment type="pathway">
    <text evidence="8">Protein modification; lipoprotein biosynthesis (N-acyl transfer).</text>
</comment>
<accession>A0A1H0RTM9</accession>
<evidence type="ECO:0000256" key="2">
    <source>
        <dbReference type="ARBA" id="ARBA00022475"/>
    </source>
</evidence>